<accession>A0A5J5EBI7</accession>
<proteinExistence type="predicted"/>
<dbReference type="SMART" id="SM00317">
    <property type="entry name" value="SET"/>
    <property type="match status" value="1"/>
</dbReference>
<gene>
    <name evidence="2" type="ORF">FN846DRAFT_608802</name>
</gene>
<dbReference type="OrthoDB" id="265717at2759"/>
<dbReference type="InterPro" id="IPR053185">
    <property type="entry name" value="SET_domain_protein"/>
</dbReference>
<dbReference type="InterPro" id="IPR046341">
    <property type="entry name" value="SET_dom_sf"/>
</dbReference>
<evidence type="ECO:0000313" key="2">
    <source>
        <dbReference type="EMBL" id="KAA8892875.1"/>
    </source>
</evidence>
<dbReference type="EMBL" id="VXIS01000560">
    <property type="protein sequence ID" value="KAA8892875.1"/>
    <property type="molecule type" value="Genomic_DNA"/>
</dbReference>
<reference evidence="2 3" key="1">
    <citation type="submission" date="2019-09" db="EMBL/GenBank/DDBJ databases">
        <title>Draft genome of the ectomycorrhizal ascomycete Sphaerosporella brunnea.</title>
        <authorList>
            <consortium name="DOE Joint Genome Institute"/>
            <person name="Benucci G.M."/>
            <person name="Marozzi G."/>
            <person name="Antonielli L."/>
            <person name="Sanchez S."/>
            <person name="Marco P."/>
            <person name="Wang X."/>
            <person name="Falini L.B."/>
            <person name="Barry K."/>
            <person name="Haridas S."/>
            <person name="Lipzen A."/>
            <person name="Labutti K."/>
            <person name="Grigoriev I.V."/>
            <person name="Murat C."/>
            <person name="Martin F."/>
            <person name="Albertini E."/>
            <person name="Donnini D."/>
            <person name="Bonito G."/>
        </authorList>
    </citation>
    <scope>NUCLEOTIDE SEQUENCE [LARGE SCALE GENOMIC DNA]</scope>
    <source>
        <strain evidence="2 3">Sb_GMNB300</strain>
    </source>
</reference>
<name>A0A5J5EBI7_9PEZI</name>
<evidence type="ECO:0000313" key="3">
    <source>
        <dbReference type="Proteomes" id="UP000326924"/>
    </source>
</evidence>
<dbReference type="Gene3D" id="1.25.40.10">
    <property type="entry name" value="Tetratricopeptide repeat domain"/>
    <property type="match status" value="1"/>
</dbReference>
<dbReference type="Gene3D" id="2.170.270.10">
    <property type="entry name" value="SET domain"/>
    <property type="match status" value="1"/>
</dbReference>
<sequence>MADPPSSPVLYQQAEIPGKGIGILATSPIPSGSLIIAEAPLFTIPSDFGGRFMAITRDLESYILTAISRLSKPQQKAFLSLHSAQAPELPPFLSIIATNSFALDTTIAGIFDLCSRFNHSCVPNAGYRWNKDAQKLEVRAHEEIQEGEEIVLSYLNDDMSRAARQESLLRRYRFQCQCPACGLVGPAAVADDQLRTEARRLAEAVRNCELMVSNPARLLKHYQDLINVRKRLKQTWGIPQVYHDAFLVCVVNGDLARAKVFIRLHIELRERIGYGHGVDAQMRELVEHPERFQHCRLVSRRWNTMAKHAREEGSKGFEEWLWMRAR</sequence>
<dbReference type="CDD" id="cd20071">
    <property type="entry name" value="SET_SMYD"/>
    <property type="match status" value="1"/>
</dbReference>
<dbReference type="SUPFAM" id="SSF82199">
    <property type="entry name" value="SET domain"/>
    <property type="match status" value="1"/>
</dbReference>
<dbReference type="PANTHER" id="PTHR47332">
    <property type="entry name" value="SET DOMAIN-CONTAINING PROTEIN 5"/>
    <property type="match status" value="1"/>
</dbReference>
<dbReference type="PANTHER" id="PTHR47332:SF4">
    <property type="entry name" value="SET DOMAIN-CONTAINING PROTEIN 5"/>
    <property type="match status" value="1"/>
</dbReference>
<feature type="domain" description="SET" evidence="1">
    <location>
        <begin position="6"/>
        <end position="155"/>
    </location>
</feature>
<dbReference type="PROSITE" id="PS50280">
    <property type="entry name" value="SET"/>
    <property type="match status" value="1"/>
</dbReference>
<keyword evidence="3" id="KW-1185">Reference proteome</keyword>
<dbReference type="InterPro" id="IPR011990">
    <property type="entry name" value="TPR-like_helical_dom_sf"/>
</dbReference>
<dbReference type="AlphaFoldDB" id="A0A5J5EBI7"/>
<organism evidence="2 3">
    <name type="scientific">Sphaerosporella brunnea</name>
    <dbReference type="NCBI Taxonomy" id="1250544"/>
    <lineage>
        <taxon>Eukaryota</taxon>
        <taxon>Fungi</taxon>
        <taxon>Dikarya</taxon>
        <taxon>Ascomycota</taxon>
        <taxon>Pezizomycotina</taxon>
        <taxon>Pezizomycetes</taxon>
        <taxon>Pezizales</taxon>
        <taxon>Pyronemataceae</taxon>
        <taxon>Sphaerosporella</taxon>
    </lineage>
</organism>
<comment type="caution">
    <text evidence="2">The sequence shown here is derived from an EMBL/GenBank/DDBJ whole genome shotgun (WGS) entry which is preliminary data.</text>
</comment>
<dbReference type="Pfam" id="PF00856">
    <property type="entry name" value="SET"/>
    <property type="match status" value="1"/>
</dbReference>
<dbReference type="Proteomes" id="UP000326924">
    <property type="component" value="Unassembled WGS sequence"/>
</dbReference>
<protein>
    <recommendedName>
        <fullName evidence="1">SET domain-containing protein</fullName>
    </recommendedName>
</protein>
<evidence type="ECO:0000259" key="1">
    <source>
        <dbReference type="PROSITE" id="PS50280"/>
    </source>
</evidence>
<dbReference type="InterPro" id="IPR001214">
    <property type="entry name" value="SET_dom"/>
</dbReference>
<dbReference type="InParanoid" id="A0A5J5EBI7"/>